<sequence length="242" mass="24993">MNNEPATFAPHVEPAWRDAFVMELRLHDVPGPSIGEALGEVEAYCADAGEDALSAFGDPAAYARSLAQVLPTRRRTTVRDGAAVVAQTAGVMGVVWTVPPWLHGEDLVASRGAATTIALVLVLTVVLCLAPTRILGWFMRARWWQAALAGGGAAATLAAVGALVPDAPLTAPATPLVLVSVLLMVAGAVALHVGGATTDLVRDPAERDSPPTRRMRLTSIALSAALPVVALLVAGALALLPR</sequence>
<proteinExistence type="predicted"/>
<accession>A0ABY5KN70</accession>
<feature type="transmembrane region" description="Helical" evidence="1">
    <location>
        <begin position="108"/>
        <end position="131"/>
    </location>
</feature>
<name>A0ABY5KN70_9CELL</name>
<keyword evidence="1" id="KW-1133">Transmembrane helix</keyword>
<keyword evidence="3" id="KW-1185">Reference proteome</keyword>
<feature type="transmembrane region" description="Helical" evidence="1">
    <location>
        <begin position="217"/>
        <end position="240"/>
    </location>
</feature>
<keyword evidence="1" id="KW-0472">Membrane</keyword>
<organism evidence="2 3">
    <name type="scientific">Cellulomonas xiejunii</name>
    <dbReference type="NCBI Taxonomy" id="2968083"/>
    <lineage>
        <taxon>Bacteria</taxon>
        <taxon>Bacillati</taxon>
        <taxon>Actinomycetota</taxon>
        <taxon>Actinomycetes</taxon>
        <taxon>Micrococcales</taxon>
        <taxon>Cellulomonadaceae</taxon>
        <taxon>Cellulomonas</taxon>
    </lineage>
</organism>
<feature type="transmembrane region" description="Helical" evidence="1">
    <location>
        <begin position="176"/>
        <end position="196"/>
    </location>
</feature>
<feature type="transmembrane region" description="Helical" evidence="1">
    <location>
        <begin position="82"/>
        <end position="102"/>
    </location>
</feature>
<dbReference type="EMBL" id="CP101987">
    <property type="protein sequence ID" value="UUI71353.1"/>
    <property type="molecule type" value="Genomic_DNA"/>
</dbReference>
<evidence type="ECO:0008006" key="4">
    <source>
        <dbReference type="Google" id="ProtNLM"/>
    </source>
</evidence>
<evidence type="ECO:0000313" key="2">
    <source>
        <dbReference type="EMBL" id="UUI71353.1"/>
    </source>
</evidence>
<gene>
    <name evidence="2" type="ORF">NP048_16405</name>
</gene>
<evidence type="ECO:0000256" key="1">
    <source>
        <dbReference type="SAM" id="Phobius"/>
    </source>
</evidence>
<protein>
    <recommendedName>
        <fullName evidence="4">Integral membrane protein</fullName>
    </recommendedName>
</protein>
<feature type="transmembrane region" description="Helical" evidence="1">
    <location>
        <begin position="143"/>
        <end position="164"/>
    </location>
</feature>
<reference evidence="2 3" key="1">
    <citation type="submission" date="2022-07" db="EMBL/GenBank/DDBJ databases">
        <title>Novel species in genus cellulomonas.</title>
        <authorList>
            <person name="Ye L."/>
        </authorList>
    </citation>
    <scope>NUCLEOTIDE SEQUENCE [LARGE SCALE GENOMIC DNA]</scope>
    <source>
        <strain evidence="3">zg-B89</strain>
    </source>
</reference>
<evidence type="ECO:0000313" key="3">
    <source>
        <dbReference type="Proteomes" id="UP001316384"/>
    </source>
</evidence>
<keyword evidence="1" id="KW-0812">Transmembrane</keyword>
<dbReference type="Proteomes" id="UP001316384">
    <property type="component" value="Chromosome"/>
</dbReference>
<dbReference type="RefSeq" id="WP_227575360.1">
    <property type="nucleotide sequence ID" value="NZ_CP101987.1"/>
</dbReference>